<comment type="caution">
    <text evidence="1">The sequence shown here is derived from an EMBL/GenBank/DDBJ whole genome shotgun (WGS) entry which is preliminary data.</text>
</comment>
<proteinExistence type="predicted"/>
<sequence>MASINQCIASLTRLSLSTPARTVNATIPRFLAPSIVQIRCKSAGTVAMRAREREKDKLKKKRKQQRHKEYKYAAPSKEEQYSLCDAMRYLRAAEVGRPPSSVTYEVALKIRTPKNSPVLRSRIRLPYPIKSDTRIAVICKEGSGAMHDARTGGAVAFGEESLFELIKSNPGKLPFNRLICHVDSEAALKKANLGRILGPKGLMPSLKTNTITKSVKTLMHEMVGAETYRERVGSIRMPIGNIQFSPKMLSENVKALVDTVKENISNMEDKVKKDLVEVVLTSTTGPGFSLNGGFNPTDEKIQPEHLSTAM</sequence>
<organism evidence="1 2">
    <name type="scientific">Hypoxylon rubiginosum</name>
    <dbReference type="NCBI Taxonomy" id="110542"/>
    <lineage>
        <taxon>Eukaryota</taxon>
        <taxon>Fungi</taxon>
        <taxon>Dikarya</taxon>
        <taxon>Ascomycota</taxon>
        <taxon>Pezizomycotina</taxon>
        <taxon>Sordariomycetes</taxon>
        <taxon>Xylariomycetidae</taxon>
        <taxon>Xylariales</taxon>
        <taxon>Hypoxylaceae</taxon>
        <taxon>Hypoxylon</taxon>
    </lineage>
</organism>
<dbReference type="Proteomes" id="UP001497700">
    <property type="component" value="Unassembled WGS sequence"/>
</dbReference>
<keyword evidence="2" id="KW-1185">Reference proteome</keyword>
<accession>A0ACB9YWF9</accession>
<keyword evidence="1" id="KW-0687">Ribonucleoprotein</keyword>
<keyword evidence="1" id="KW-0689">Ribosomal protein</keyword>
<evidence type="ECO:0000313" key="2">
    <source>
        <dbReference type="Proteomes" id="UP001497700"/>
    </source>
</evidence>
<evidence type="ECO:0000313" key="1">
    <source>
        <dbReference type="EMBL" id="KAI4863582.1"/>
    </source>
</evidence>
<protein>
    <submittedName>
        <fullName evidence="1">50S ribosomal protein L1</fullName>
    </submittedName>
</protein>
<dbReference type="EMBL" id="MU393501">
    <property type="protein sequence ID" value="KAI4863582.1"/>
    <property type="molecule type" value="Genomic_DNA"/>
</dbReference>
<gene>
    <name evidence="1" type="ORF">F4820DRAFT_369375</name>
</gene>
<name>A0ACB9YWF9_9PEZI</name>
<reference evidence="1 2" key="1">
    <citation type="journal article" date="2022" name="New Phytol.">
        <title>Ecological generalism drives hyperdiversity of secondary metabolite gene clusters in xylarialean endophytes.</title>
        <authorList>
            <person name="Franco M.E.E."/>
            <person name="Wisecaver J.H."/>
            <person name="Arnold A.E."/>
            <person name="Ju Y.M."/>
            <person name="Slot J.C."/>
            <person name="Ahrendt S."/>
            <person name="Moore L.P."/>
            <person name="Eastman K.E."/>
            <person name="Scott K."/>
            <person name="Konkel Z."/>
            <person name="Mondo S.J."/>
            <person name="Kuo A."/>
            <person name="Hayes R.D."/>
            <person name="Haridas S."/>
            <person name="Andreopoulos B."/>
            <person name="Riley R."/>
            <person name="LaButti K."/>
            <person name="Pangilinan J."/>
            <person name="Lipzen A."/>
            <person name="Amirebrahimi M."/>
            <person name="Yan J."/>
            <person name="Adam C."/>
            <person name="Keymanesh K."/>
            <person name="Ng V."/>
            <person name="Louie K."/>
            <person name="Northen T."/>
            <person name="Drula E."/>
            <person name="Henrissat B."/>
            <person name="Hsieh H.M."/>
            <person name="Youens-Clark K."/>
            <person name="Lutzoni F."/>
            <person name="Miadlikowska J."/>
            <person name="Eastwood D.C."/>
            <person name="Hamelin R.C."/>
            <person name="Grigoriev I.V."/>
            <person name="U'Ren J.M."/>
        </authorList>
    </citation>
    <scope>NUCLEOTIDE SEQUENCE [LARGE SCALE GENOMIC DNA]</scope>
    <source>
        <strain evidence="1 2">CBS 119005</strain>
    </source>
</reference>